<reference evidence="1" key="1">
    <citation type="submission" date="2016-11" db="EMBL/GenBank/DDBJ databases">
        <authorList>
            <person name="Jaros S."/>
            <person name="Januszkiewicz K."/>
            <person name="Wedrychowicz H."/>
        </authorList>
    </citation>
    <scope>NUCLEOTIDE SEQUENCE [LARGE SCALE GENOMIC DNA]</scope>
    <source>
        <strain evidence="1">Y48</strain>
    </source>
</reference>
<proteinExistence type="predicted"/>
<evidence type="ECO:0000313" key="2">
    <source>
        <dbReference type="Proteomes" id="UP000183810"/>
    </source>
</evidence>
<name>A0A1J0VMD6_9NOCA</name>
<dbReference type="SUPFAM" id="SSF51182">
    <property type="entry name" value="RmlC-like cupins"/>
    <property type="match status" value="1"/>
</dbReference>
<dbReference type="Gene3D" id="2.60.120.10">
    <property type="entry name" value="Jelly Rolls"/>
    <property type="match status" value="1"/>
</dbReference>
<dbReference type="EMBL" id="CP018082">
    <property type="protein sequence ID" value="APE33186.1"/>
    <property type="molecule type" value="Genomic_DNA"/>
</dbReference>
<dbReference type="RefSeq" id="WP_071926383.1">
    <property type="nucleotide sequence ID" value="NZ_CP018082.1"/>
</dbReference>
<keyword evidence="2" id="KW-1185">Reference proteome</keyword>
<evidence type="ECO:0000313" key="1">
    <source>
        <dbReference type="EMBL" id="APE33186.1"/>
    </source>
</evidence>
<evidence type="ECO:0008006" key="3">
    <source>
        <dbReference type="Google" id="ProtNLM"/>
    </source>
</evidence>
<dbReference type="AlphaFoldDB" id="A0A1J0VMD6"/>
<accession>A0A1J0VMD6</accession>
<dbReference type="KEGG" id="nsl:BOX37_03510"/>
<gene>
    <name evidence="1" type="ORF">BOX37_03510</name>
</gene>
<protein>
    <recommendedName>
        <fullName evidence="3">Cysteine dioxygenase</fullName>
    </recommendedName>
</protein>
<dbReference type="InterPro" id="IPR011051">
    <property type="entry name" value="RmlC_Cupin_sf"/>
</dbReference>
<organism evidence="1 2">
    <name type="scientific">Nocardia mangyaensis</name>
    <dbReference type="NCBI Taxonomy" id="2213200"/>
    <lineage>
        <taxon>Bacteria</taxon>
        <taxon>Bacillati</taxon>
        <taxon>Actinomycetota</taxon>
        <taxon>Actinomycetes</taxon>
        <taxon>Mycobacteriales</taxon>
        <taxon>Nocardiaceae</taxon>
        <taxon>Nocardia</taxon>
    </lineage>
</organism>
<dbReference type="InterPro" id="IPR014710">
    <property type="entry name" value="RmlC-like_jellyroll"/>
</dbReference>
<dbReference type="Proteomes" id="UP000183810">
    <property type="component" value="Chromosome"/>
</dbReference>
<sequence>MHTMETVIEPLRSLDWNDVEAVESATRKSFELLAAQKYLLRRELATLPDNPDLAALCEHYDILDKIVLHDDLESGIRLRLHIFGPGYHDRPHNHRWTYASHILRGEYRHRLYGDVELDTEIDVSSLRAVHVRQERVGASYALHHSAVHAVVAEPGTVSLVLRGPAIKDRFLVMDAKNGKSWWQYGATRESLEDAAEKRMSPQRLEELIASLDEWQLI</sequence>